<reference evidence="3" key="1">
    <citation type="journal article" date="2006" name="PLoS Biol.">
        <title>Macronuclear genome sequence of the ciliate Tetrahymena thermophila, a model eukaryote.</title>
        <authorList>
            <person name="Eisen J.A."/>
            <person name="Coyne R.S."/>
            <person name="Wu M."/>
            <person name="Wu D."/>
            <person name="Thiagarajan M."/>
            <person name="Wortman J.R."/>
            <person name="Badger J.H."/>
            <person name="Ren Q."/>
            <person name="Amedeo P."/>
            <person name="Jones K.M."/>
            <person name="Tallon L.J."/>
            <person name="Delcher A.L."/>
            <person name="Salzberg S.L."/>
            <person name="Silva J.C."/>
            <person name="Haas B.J."/>
            <person name="Majoros W.H."/>
            <person name="Farzad M."/>
            <person name="Carlton J.M."/>
            <person name="Smith R.K. Jr."/>
            <person name="Garg J."/>
            <person name="Pearlman R.E."/>
            <person name="Karrer K.M."/>
            <person name="Sun L."/>
            <person name="Manning G."/>
            <person name="Elde N.C."/>
            <person name="Turkewitz A.P."/>
            <person name="Asai D.J."/>
            <person name="Wilkes D.E."/>
            <person name="Wang Y."/>
            <person name="Cai H."/>
            <person name="Collins K."/>
            <person name="Stewart B.A."/>
            <person name="Lee S.R."/>
            <person name="Wilamowska K."/>
            <person name="Weinberg Z."/>
            <person name="Ruzzo W.L."/>
            <person name="Wloga D."/>
            <person name="Gaertig J."/>
            <person name="Frankel J."/>
            <person name="Tsao C.-C."/>
            <person name="Gorovsky M.A."/>
            <person name="Keeling P.J."/>
            <person name="Waller R.F."/>
            <person name="Patron N.J."/>
            <person name="Cherry J.M."/>
            <person name="Stover N.A."/>
            <person name="Krieger C.J."/>
            <person name="del Toro C."/>
            <person name="Ryder H.F."/>
            <person name="Williamson S.C."/>
            <person name="Barbeau R.A."/>
            <person name="Hamilton E.P."/>
            <person name="Orias E."/>
        </authorList>
    </citation>
    <scope>NUCLEOTIDE SEQUENCE [LARGE SCALE GENOMIC DNA]</scope>
    <source>
        <strain evidence="3">SB210</strain>
    </source>
</reference>
<keyword evidence="1" id="KW-1133">Transmembrane helix</keyword>
<proteinExistence type="predicted"/>
<gene>
    <name evidence="2" type="ORF">TTHERM_000201758</name>
</gene>
<sequence length="86" mass="10082">MKKGGEGGGGGNKSLYKVKNETINRRLFLFQILQLQMIVISFFSIQSLLSNTKLINIKEKQELQSHFELVHEYQKQLLLRNLWMNE</sequence>
<dbReference type="GeneID" id="24437804"/>
<evidence type="ECO:0000313" key="2">
    <source>
        <dbReference type="EMBL" id="EWS76647.1"/>
    </source>
</evidence>
<evidence type="ECO:0000256" key="1">
    <source>
        <dbReference type="SAM" id="Phobius"/>
    </source>
</evidence>
<keyword evidence="3" id="KW-1185">Reference proteome</keyword>
<evidence type="ECO:0000313" key="3">
    <source>
        <dbReference type="Proteomes" id="UP000009168"/>
    </source>
</evidence>
<dbReference type="KEGG" id="tet:TTHERM_000201758"/>
<dbReference type="AlphaFoldDB" id="W7XFL1"/>
<keyword evidence="1 2" id="KW-0812">Transmembrane</keyword>
<dbReference type="InParanoid" id="W7XFL1"/>
<protein>
    <submittedName>
        <fullName evidence="2">Transmembrane protein, putative</fullName>
    </submittedName>
</protein>
<organism evidence="2 3">
    <name type="scientific">Tetrahymena thermophila (strain SB210)</name>
    <dbReference type="NCBI Taxonomy" id="312017"/>
    <lineage>
        <taxon>Eukaryota</taxon>
        <taxon>Sar</taxon>
        <taxon>Alveolata</taxon>
        <taxon>Ciliophora</taxon>
        <taxon>Intramacronucleata</taxon>
        <taxon>Oligohymenophorea</taxon>
        <taxon>Hymenostomatida</taxon>
        <taxon>Tetrahymenina</taxon>
        <taxon>Tetrahymenidae</taxon>
        <taxon>Tetrahymena</taxon>
    </lineage>
</organism>
<keyword evidence="1" id="KW-0472">Membrane</keyword>
<dbReference type="Proteomes" id="UP000009168">
    <property type="component" value="Unassembled WGS sequence"/>
</dbReference>
<dbReference type="RefSeq" id="XP_012650815.1">
    <property type="nucleotide sequence ID" value="XM_012795361.1"/>
</dbReference>
<feature type="transmembrane region" description="Helical" evidence="1">
    <location>
        <begin position="27"/>
        <end position="49"/>
    </location>
</feature>
<name>W7XFL1_TETTS</name>
<dbReference type="EMBL" id="GG662857">
    <property type="protein sequence ID" value="EWS76647.1"/>
    <property type="molecule type" value="Genomic_DNA"/>
</dbReference>
<accession>W7XFL1</accession>